<dbReference type="Proteomes" id="UP001163321">
    <property type="component" value="Chromosome 8"/>
</dbReference>
<sequence>MSALDIDWMRPVAPDGTNPLEILIDWFTHNGVVYHASTHQREVLVPLCRELNARGLPCEVDQILDYISYLQEVVHGAAALHKDLPVSLKPYVDRLQKLLFKDGCADALISQQKARFRSPNRLSWLEPSAYCGLSGMEMLVDWLKNNYSAYARAVRKGEKGKMLEDLVKEMKGAGIQDCAVNTIRAKIDVLHREVRGEKSRSAAWEQFGSVLEEIFTMGDAGQERDDRKSVDKCSNIQKIENFDSRATEEDKIKVFKHPSGANDVTRKNIFGNQNSLVAKTFMKHTRSSPTSRLSWMKPAAPGFPCAMELLVEWMERHYAEYTQSTKKGEKGKMLAKLLHKIEDVGHQGCTIHAIRVKIDSLQRQAGGRARPSLAFDQFGDSLRKVFAERDGIDTMEARVLSPVEHQSSESHISGDDDIAGDEMAEEIALAEDKTRSNYQNLLVETISTEHTGTHAIENHDTESTHVADNTILGAVNNSEHAPDSSGSETEEDKNQSSKKQSLDSNARHRPSSPTQSPSTSEIVRIATLLRERHDLHQRGVPQEQIDKFLPLPKV</sequence>
<reference evidence="1 2" key="1">
    <citation type="journal article" date="2022" name="bioRxiv">
        <title>The genome of the oomycete Peronosclerospora sorghi, a cosmopolitan pathogen of maize and sorghum, is inflated with dispersed pseudogenes.</title>
        <authorList>
            <person name="Fletcher K."/>
            <person name="Martin F."/>
            <person name="Isakeit T."/>
            <person name="Cavanaugh K."/>
            <person name="Magill C."/>
            <person name="Michelmore R."/>
        </authorList>
    </citation>
    <scope>NUCLEOTIDE SEQUENCE [LARGE SCALE GENOMIC DNA]</scope>
    <source>
        <strain evidence="1">P6</strain>
    </source>
</reference>
<gene>
    <name evidence="1" type="ORF">PsorP6_003791</name>
</gene>
<organism evidence="1 2">
    <name type="scientific">Peronosclerospora sorghi</name>
    <dbReference type="NCBI Taxonomy" id="230839"/>
    <lineage>
        <taxon>Eukaryota</taxon>
        <taxon>Sar</taxon>
        <taxon>Stramenopiles</taxon>
        <taxon>Oomycota</taxon>
        <taxon>Peronosporomycetes</taxon>
        <taxon>Peronosporales</taxon>
        <taxon>Peronosporaceae</taxon>
        <taxon>Peronosclerospora</taxon>
    </lineage>
</organism>
<name>A0ACC0VK53_9STRA</name>
<keyword evidence="2" id="KW-1185">Reference proteome</keyword>
<comment type="caution">
    <text evidence="1">The sequence shown here is derived from an EMBL/GenBank/DDBJ whole genome shotgun (WGS) entry which is preliminary data.</text>
</comment>
<protein>
    <submittedName>
        <fullName evidence="1">Uncharacterized protein</fullName>
    </submittedName>
</protein>
<dbReference type="EMBL" id="CM047587">
    <property type="protein sequence ID" value="KAI9906320.1"/>
    <property type="molecule type" value="Genomic_DNA"/>
</dbReference>
<evidence type="ECO:0000313" key="1">
    <source>
        <dbReference type="EMBL" id="KAI9906320.1"/>
    </source>
</evidence>
<accession>A0ACC0VK53</accession>
<evidence type="ECO:0000313" key="2">
    <source>
        <dbReference type="Proteomes" id="UP001163321"/>
    </source>
</evidence>
<proteinExistence type="predicted"/>